<organism evidence="3 4">
    <name type="scientific">Pedobacter psychroterrae</name>
    <dbReference type="NCBI Taxonomy" id="2530453"/>
    <lineage>
        <taxon>Bacteria</taxon>
        <taxon>Pseudomonadati</taxon>
        <taxon>Bacteroidota</taxon>
        <taxon>Sphingobacteriia</taxon>
        <taxon>Sphingobacteriales</taxon>
        <taxon>Sphingobacteriaceae</taxon>
        <taxon>Pedobacter</taxon>
    </lineage>
</organism>
<feature type="region of interest" description="Disordered" evidence="1">
    <location>
        <begin position="278"/>
        <end position="321"/>
    </location>
</feature>
<dbReference type="NCBIfam" id="TIGR01451">
    <property type="entry name" value="B_ant_repeat"/>
    <property type="match status" value="1"/>
</dbReference>
<accession>A0A4R0NHS8</accession>
<feature type="chain" id="PRO_5020453713" evidence="2">
    <location>
        <begin position="22"/>
        <end position="1040"/>
    </location>
</feature>
<dbReference type="Proteomes" id="UP000293347">
    <property type="component" value="Unassembled WGS sequence"/>
</dbReference>
<dbReference type="InterPro" id="IPR047589">
    <property type="entry name" value="DUF11_rpt"/>
</dbReference>
<dbReference type="NCBIfam" id="TIGR04131">
    <property type="entry name" value="Bac_Flav_CTERM"/>
    <property type="match status" value="1"/>
</dbReference>
<name>A0A4R0NHS8_9SPHI</name>
<feature type="signal peptide" evidence="2">
    <location>
        <begin position="1"/>
        <end position="21"/>
    </location>
</feature>
<sequence length="1040" mass="106713">MKLWSKFILFLCLYICNSAHGQLCGTPGLDGPANISVSINTYFPVSGAYNLTTGGRSVPLAAVPPDDPYGNNFGLKPISKGDLLLIIQMQDATISYTNDNLYGSANSGSGPDGLGGTGFISLGNTGKFEYAIATSDVALSGGALTFKGFAPDGGIVNSYVNAEATATRGARTFQVVRVPQYSNLVLSKDIKTPPFNGKAGGIIAFDVSGTMDFNGFVVDASARGFRGGYGPVGASGSNINSVYVIPSSDPHSVGKGEGIAGTPRFMWDGFNRVDNGTEGLPGGSYGKGAPGNAGGGGNDHNSGGGGGGNGGPGGVGGNGVALRIPNDTFPNGGRPGWVSYNGISPDIGRLVMGGGGGGGDANDALDGVKGGVGGGIILINAGSIKGMGVIRSNGSSGAIGISGVNPDGAGGGGAGGTIYIKVNTPDLTAKLILEARGGNGGNTARDQNNNHGPGGGGGGGQIFYMMPVSTVTTNITAGASGSTADGSNHEAARGTDGYQKFFAIADLPAYLQGSGSGCYPELSTVMSQLNGNAILYPGSLVKYRIVVRNAAGGGNAGGVEVQVQLPAGFLFDSATASLEGDAGGPTVLTNLTSNAVDIGTPNRPLLGDFNISPGDAVTITLIARADCGISAGNYNSSAQALYLDPSRTLNGIYRRVTPKINAFADAKTNYETGSEGTVLGSNYDGSTSSAENIIITTFILSRNSIQIPANDVYCVDGDPEKLAGSVPEEDTPESFSYQWQVSEDGLDFVDVAIATDADFDPETITTTVYYRRKIFHLGCPLTSISNVVKLSVYVQVVFDSIPGICEEMQPFQLTQAREKWGIESGIGSYSGPGVDVGGMFNPSLAGAGQHPITYTFLADNGCSDSKTMNVTVFPTPHANAGADLVILEGGEAPINAIATGTGLSYKWTPSVGLNRDDVLNPVVAPKEDTQYTLTVTSNEGCLTTTQVFVKVLNKLNIPNAFSPNGDGINDEWNIKYLDTYPNATFTIFNRYGVKIYSGGSQTKGWDGRYKGADAPAGTYYFLLDPGNGRRVSSGAVTLIK</sequence>
<feature type="compositionally biased region" description="Gly residues" evidence="1">
    <location>
        <begin position="279"/>
        <end position="319"/>
    </location>
</feature>
<dbReference type="EMBL" id="SJSL01000004">
    <property type="protein sequence ID" value="TCD00151.1"/>
    <property type="molecule type" value="Genomic_DNA"/>
</dbReference>
<evidence type="ECO:0000313" key="3">
    <source>
        <dbReference type="EMBL" id="TCD00151.1"/>
    </source>
</evidence>
<dbReference type="InterPro" id="IPR026341">
    <property type="entry name" value="T9SS_type_B"/>
</dbReference>
<dbReference type="Pfam" id="PF13585">
    <property type="entry name" value="CHU_C"/>
    <property type="match status" value="1"/>
</dbReference>
<dbReference type="RefSeq" id="WP_131597006.1">
    <property type="nucleotide sequence ID" value="NZ_SJSL01000004.1"/>
</dbReference>
<gene>
    <name evidence="3" type="ORF">EZ437_15660</name>
</gene>
<dbReference type="AlphaFoldDB" id="A0A4R0NHS8"/>
<dbReference type="OrthoDB" id="1488276at2"/>
<proteinExistence type="predicted"/>
<protein>
    <submittedName>
        <fullName evidence="3">T9SS type B sorting domain-containing protein</fullName>
    </submittedName>
</protein>
<evidence type="ECO:0000313" key="4">
    <source>
        <dbReference type="Proteomes" id="UP000293347"/>
    </source>
</evidence>
<evidence type="ECO:0000256" key="1">
    <source>
        <dbReference type="SAM" id="MobiDB-lite"/>
    </source>
</evidence>
<keyword evidence="4" id="KW-1185">Reference proteome</keyword>
<reference evidence="3 4" key="1">
    <citation type="submission" date="2019-02" db="EMBL/GenBank/DDBJ databases">
        <title>Pedobacter sp. RP-1-14 sp. nov., isolated from Arctic soil.</title>
        <authorList>
            <person name="Dahal R.H."/>
        </authorList>
    </citation>
    <scope>NUCLEOTIDE SEQUENCE [LARGE SCALE GENOMIC DNA]</scope>
    <source>
        <strain evidence="3 4">RP-1-14</strain>
    </source>
</reference>
<evidence type="ECO:0000256" key="2">
    <source>
        <dbReference type="SAM" id="SignalP"/>
    </source>
</evidence>
<comment type="caution">
    <text evidence="3">The sequence shown here is derived from an EMBL/GenBank/DDBJ whole genome shotgun (WGS) entry which is preliminary data.</text>
</comment>
<keyword evidence="2" id="KW-0732">Signal</keyword>